<feature type="domain" description="DUF4350" evidence="2">
    <location>
        <begin position="39"/>
        <end position="220"/>
    </location>
</feature>
<dbReference type="SUPFAM" id="SSF52317">
    <property type="entry name" value="Class I glutamine amidotransferase-like"/>
    <property type="match status" value="1"/>
</dbReference>
<proteinExistence type="predicted"/>
<dbReference type="KEGG" id="cau:Caur_3405"/>
<keyword evidence="1" id="KW-0472">Membrane</keyword>
<name>A9WKG2_CHLAA</name>
<keyword evidence="1" id="KW-1133">Transmembrane helix</keyword>
<evidence type="ECO:0000313" key="3">
    <source>
        <dbReference type="EMBL" id="ABY36590.1"/>
    </source>
</evidence>
<dbReference type="RefSeq" id="WP_012259243.1">
    <property type="nucleotide sequence ID" value="NC_010175.1"/>
</dbReference>
<dbReference type="Proteomes" id="UP000002008">
    <property type="component" value="Chromosome"/>
</dbReference>
<keyword evidence="1" id="KW-0812">Transmembrane</keyword>
<evidence type="ECO:0000259" key="2">
    <source>
        <dbReference type="Pfam" id="PF14258"/>
    </source>
</evidence>
<dbReference type="InterPro" id="IPR029062">
    <property type="entry name" value="Class_I_gatase-like"/>
</dbReference>
<accession>A9WKG2</accession>
<dbReference type="AlphaFoldDB" id="A9WKG2"/>
<dbReference type="EnsemblBacteria" id="ABY36590">
    <property type="protein sequence ID" value="ABY36590"/>
    <property type="gene ID" value="Caur_3405"/>
</dbReference>
<dbReference type="eggNOG" id="ENOG5032W7Q">
    <property type="taxonomic scope" value="Bacteria"/>
</dbReference>
<dbReference type="Pfam" id="PF14258">
    <property type="entry name" value="DUF4350"/>
    <property type="match status" value="1"/>
</dbReference>
<dbReference type="InterPro" id="IPR025646">
    <property type="entry name" value="DUF4350"/>
</dbReference>
<dbReference type="Gene3D" id="3.40.50.880">
    <property type="match status" value="1"/>
</dbReference>
<protein>
    <recommendedName>
        <fullName evidence="2">DUF4350 domain-containing protein</fullName>
    </recommendedName>
</protein>
<dbReference type="PATRIC" id="fig|324602.8.peg.3833"/>
<evidence type="ECO:0000256" key="1">
    <source>
        <dbReference type="SAM" id="Phobius"/>
    </source>
</evidence>
<keyword evidence="4" id="KW-1185">Reference proteome</keyword>
<sequence length="381" mass="42059">MKLRLELVLLLALIIGLGVIAAYYADQRGQQAAGIRTTSFSSSDDGALALYRWLERIVPGRVDRLAYRPFALSAAEGMLFVLGPTERYEPAQVAAVTEWVRDGGVLVMADNRPSPRSTLSPLLKAFDLELKIITQTSTATPVHPALGSPPLTTLPVHTAVAIASTAPQPALAPLAVADTHPIVAGQRFGDGYVIVVSSLYPFTNDGLRQPESAAFMLNLLRWLPLNQKIVFDEFHHGFVPNADLRSLLLNHPFGWAILYGVAVIGLYILAGSRRFVRPLPLRSETARRSSVEYIDSIAGMLRRTRQISYAAEHYRHMLRRRLGQSYGIPLTLDDAAFVDQLATIRPADQQQLLRLLTDLRRPDLDEAGLLRLVAEGDQLMR</sequence>
<dbReference type="EMBL" id="CP000909">
    <property type="protein sequence ID" value="ABY36590.1"/>
    <property type="molecule type" value="Genomic_DNA"/>
</dbReference>
<gene>
    <name evidence="3" type="ordered locus">Caur_3405</name>
</gene>
<feature type="transmembrane region" description="Helical" evidence="1">
    <location>
        <begin position="253"/>
        <end position="270"/>
    </location>
</feature>
<organism evidence="3 4">
    <name type="scientific">Chloroflexus aurantiacus (strain ATCC 29366 / DSM 635 / J-10-fl)</name>
    <dbReference type="NCBI Taxonomy" id="324602"/>
    <lineage>
        <taxon>Bacteria</taxon>
        <taxon>Bacillati</taxon>
        <taxon>Chloroflexota</taxon>
        <taxon>Chloroflexia</taxon>
        <taxon>Chloroflexales</taxon>
        <taxon>Chloroflexineae</taxon>
        <taxon>Chloroflexaceae</taxon>
        <taxon>Chloroflexus</taxon>
    </lineage>
</organism>
<reference evidence="4" key="1">
    <citation type="journal article" date="2011" name="BMC Genomics">
        <title>Complete genome sequence of the filamentous anoxygenic phototrophic bacterium Chloroflexus aurantiacus.</title>
        <authorList>
            <person name="Tang K.H."/>
            <person name="Barry K."/>
            <person name="Chertkov O."/>
            <person name="Dalin E."/>
            <person name="Han C.S."/>
            <person name="Hauser L.J."/>
            <person name="Honchak B.M."/>
            <person name="Karbach L.E."/>
            <person name="Land M.L."/>
            <person name="Lapidus A."/>
            <person name="Larimer F.W."/>
            <person name="Mikhailova N."/>
            <person name="Pitluck S."/>
            <person name="Pierson B.K."/>
            <person name="Blankenship R.E."/>
        </authorList>
    </citation>
    <scope>NUCLEOTIDE SEQUENCE [LARGE SCALE GENOMIC DNA]</scope>
    <source>
        <strain evidence="4">ATCC 29366 / DSM 635 / J-10-fl</strain>
    </source>
</reference>
<dbReference type="STRING" id="324602.Caur_3405"/>
<evidence type="ECO:0000313" key="4">
    <source>
        <dbReference type="Proteomes" id="UP000002008"/>
    </source>
</evidence>
<dbReference type="HOGENOM" id="CLU_713476_0_0_0"/>
<dbReference type="InParanoid" id="A9WKG2"/>